<keyword evidence="5" id="KW-0413">Isomerase</keyword>
<dbReference type="Proteomes" id="UP000257109">
    <property type="component" value="Unassembled WGS sequence"/>
</dbReference>
<dbReference type="CDD" id="cd17932">
    <property type="entry name" value="DEXQc_UvrD"/>
    <property type="match status" value="1"/>
</dbReference>
<evidence type="ECO:0000256" key="1">
    <source>
        <dbReference type="ARBA" id="ARBA00022741"/>
    </source>
</evidence>
<dbReference type="PROSITE" id="PS51198">
    <property type="entry name" value="UVRD_HELICASE_ATP_BIND"/>
    <property type="match status" value="1"/>
</dbReference>
<accession>A0A371GQS5</accession>
<dbReference type="PANTHER" id="PTHR11070:SF61">
    <property type="entry name" value="DNA 3'-5' HELICASE"/>
    <property type="match status" value="1"/>
</dbReference>
<dbReference type="InterPro" id="IPR027417">
    <property type="entry name" value="P-loop_NTPase"/>
</dbReference>
<keyword evidence="13" id="KW-1185">Reference proteome</keyword>
<feature type="non-terminal residue" evidence="12">
    <location>
        <position position="1"/>
    </location>
</feature>
<evidence type="ECO:0000256" key="6">
    <source>
        <dbReference type="ARBA" id="ARBA00034617"/>
    </source>
</evidence>
<dbReference type="GO" id="GO:0003677">
    <property type="term" value="F:DNA binding"/>
    <property type="evidence" value="ECO:0007669"/>
    <property type="project" value="InterPro"/>
</dbReference>
<dbReference type="AlphaFoldDB" id="A0A371GQS5"/>
<dbReference type="GO" id="GO:0000725">
    <property type="term" value="P:recombinational repair"/>
    <property type="evidence" value="ECO:0007669"/>
    <property type="project" value="TreeGrafter"/>
</dbReference>
<comment type="caution">
    <text evidence="12">The sequence shown here is derived from an EMBL/GenBank/DDBJ whole genome shotgun (WGS) entry which is preliminary data.</text>
</comment>
<dbReference type="EMBL" id="QJKJ01004739">
    <property type="protein sequence ID" value="RDX92917.1"/>
    <property type="molecule type" value="Genomic_DNA"/>
</dbReference>
<dbReference type="Gene3D" id="3.40.50.300">
    <property type="entry name" value="P-loop containing nucleotide triphosphate hydrolases"/>
    <property type="match status" value="2"/>
</dbReference>
<gene>
    <name evidence="12" type="primary">SRS2</name>
    <name evidence="12" type="ORF">CR513_24884</name>
</gene>
<dbReference type="InterPro" id="IPR014016">
    <property type="entry name" value="UvrD-like_ATP-bd"/>
</dbReference>
<evidence type="ECO:0000256" key="5">
    <source>
        <dbReference type="ARBA" id="ARBA00023235"/>
    </source>
</evidence>
<keyword evidence="4 9" id="KW-0067">ATP-binding</keyword>
<comment type="caution">
    <text evidence="9">Lacks conserved residue(s) required for the propagation of feature annotation.</text>
</comment>
<sequence length="571" mass="64926">NSGYPAIPVWRSAAPLHYLGLTTMDDILINNKSAISLAKHPGAHGGSKHIETRFHFLRDQVSKGNLELKYCNTNEQVVDILTKPLKCVQFKMTRDMIGLNYNLITCNNFTPFQAKASGRTSTEYREMGNEIGAEILENYNNILKSCNALDYHDLISCSVKLLSDFPEVFKECQDKWKAIVIDEFQDTSVMQYKFLKILASHHKITIVGDDDQSIYSFNGADISGFISFRNDFPNYKEIRLNKNYRSTRCIVEAASCLIQNNTKRCQLKSVLTDNSSGSKIVMKECHNEDAQCGFVVDKILEISSNHAAANCCYGNIAILYRRQISGRAFQMALRDRKIPFNIHGVAFYRKKVVKTIIAMLRTTLPGCDDGSYSRVFKALLPLEKDKKKRILFLPKCFKLVFPFQIIDHINKISTIRRCSFLSAASDIFSAKISGTFKRSELTHGRKVLMTLEMISKLIQRENSISAIITSVANMIPEKYLLEQRAILNVDGGTLLNEDYDIRSVKDKTVILGPNAFSNLVGFSRHGSRNYQQWSTKTLNGLWIELDQYQGLKMCKADSIAYTRFVKKERIF</sequence>
<evidence type="ECO:0000259" key="10">
    <source>
        <dbReference type="PROSITE" id="PS51198"/>
    </source>
</evidence>
<evidence type="ECO:0000313" key="13">
    <source>
        <dbReference type="Proteomes" id="UP000257109"/>
    </source>
</evidence>
<keyword evidence="2 9" id="KW-0378">Hydrolase</keyword>
<evidence type="ECO:0000256" key="9">
    <source>
        <dbReference type="PROSITE-ProRule" id="PRU00560"/>
    </source>
</evidence>
<name>A0A371GQS5_MUCPR</name>
<evidence type="ECO:0000259" key="11">
    <source>
        <dbReference type="PROSITE" id="PS51217"/>
    </source>
</evidence>
<feature type="domain" description="UvrD-like helicase C-terminal" evidence="11">
    <location>
        <begin position="248"/>
        <end position="558"/>
    </location>
</feature>
<protein>
    <recommendedName>
        <fullName evidence="7">DNA 3'-5' helicase</fullName>
        <ecNumber evidence="7">5.6.2.4</ecNumber>
    </recommendedName>
</protein>
<dbReference type="Pfam" id="PF13361">
    <property type="entry name" value="UvrD_C"/>
    <property type="match status" value="1"/>
</dbReference>
<keyword evidence="3 9" id="KW-0347">Helicase</keyword>
<comment type="catalytic activity">
    <reaction evidence="8">
        <text>ATP + H2O = ADP + phosphate + H(+)</text>
        <dbReference type="Rhea" id="RHEA:13065"/>
        <dbReference type="ChEBI" id="CHEBI:15377"/>
        <dbReference type="ChEBI" id="CHEBI:15378"/>
        <dbReference type="ChEBI" id="CHEBI:30616"/>
        <dbReference type="ChEBI" id="CHEBI:43474"/>
        <dbReference type="ChEBI" id="CHEBI:456216"/>
        <dbReference type="EC" id="5.6.2.4"/>
    </reaction>
</comment>
<dbReference type="GO" id="GO:0016787">
    <property type="term" value="F:hydrolase activity"/>
    <property type="evidence" value="ECO:0007669"/>
    <property type="project" value="UniProtKB-UniRule"/>
</dbReference>
<evidence type="ECO:0000313" key="12">
    <source>
        <dbReference type="EMBL" id="RDX92917.1"/>
    </source>
</evidence>
<dbReference type="SUPFAM" id="SSF52540">
    <property type="entry name" value="P-loop containing nucleoside triphosphate hydrolases"/>
    <property type="match status" value="1"/>
</dbReference>
<dbReference type="PROSITE" id="PS51217">
    <property type="entry name" value="UVRD_HELICASE_CTER"/>
    <property type="match status" value="1"/>
</dbReference>
<proteinExistence type="predicted"/>
<dbReference type="OrthoDB" id="1470711at2759"/>
<dbReference type="InterPro" id="IPR014017">
    <property type="entry name" value="DNA_helicase_UvrD-like_C"/>
</dbReference>
<evidence type="ECO:0000256" key="4">
    <source>
        <dbReference type="ARBA" id="ARBA00022840"/>
    </source>
</evidence>
<evidence type="ECO:0000256" key="2">
    <source>
        <dbReference type="ARBA" id="ARBA00022801"/>
    </source>
</evidence>
<dbReference type="CDD" id="cd09272">
    <property type="entry name" value="RNase_HI_RT_Ty1"/>
    <property type="match status" value="1"/>
</dbReference>
<organism evidence="12 13">
    <name type="scientific">Mucuna pruriens</name>
    <name type="common">Velvet bean</name>
    <name type="synonym">Dolichos pruriens</name>
    <dbReference type="NCBI Taxonomy" id="157652"/>
    <lineage>
        <taxon>Eukaryota</taxon>
        <taxon>Viridiplantae</taxon>
        <taxon>Streptophyta</taxon>
        <taxon>Embryophyta</taxon>
        <taxon>Tracheophyta</taxon>
        <taxon>Spermatophyta</taxon>
        <taxon>Magnoliopsida</taxon>
        <taxon>eudicotyledons</taxon>
        <taxon>Gunneridae</taxon>
        <taxon>Pentapetalae</taxon>
        <taxon>rosids</taxon>
        <taxon>fabids</taxon>
        <taxon>Fabales</taxon>
        <taxon>Fabaceae</taxon>
        <taxon>Papilionoideae</taxon>
        <taxon>50 kb inversion clade</taxon>
        <taxon>NPAAA clade</taxon>
        <taxon>indigoferoid/millettioid clade</taxon>
        <taxon>Phaseoleae</taxon>
        <taxon>Mucuna</taxon>
    </lineage>
</organism>
<reference evidence="12" key="1">
    <citation type="submission" date="2018-05" db="EMBL/GenBank/DDBJ databases">
        <title>Draft genome of Mucuna pruriens seed.</title>
        <authorList>
            <person name="Nnadi N.E."/>
            <person name="Vos R."/>
            <person name="Hasami M.H."/>
            <person name="Devisetty U.K."/>
            <person name="Aguiy J.C."/>
        </authorList>
    </citation>
    <scope>NUCLEOTIDE SEQUENCE [LARGE SCALE GENOMIC DNA]</scope>
    <source>
        <strain evidence="12">JCA_2017</strain>
    </source>
</reference>
<dbReference type="GO" id="GO:0043138">
    <property type="term" value="F:3'-5' DNA helicase activity"/>
    <property type="evidence" value="ECO:0007669"/>
    <property type="project" value="UniProtKB-EC"/>
</dbReference>
<dbReference type="InterPro" id="IPR000212">
    <property type="entry name" value="DNA_helicase_UvrD/REP"/>
</dbReference>
<dbReference type="Pfam" id="PF00580">
    <property type="entry name" value="UvrD-helicase"/>
    <property type="match status" value="1"/>
</dbReference>
<feature type="domain" description="UvrD-like helicase ATP-binding" evidence="10">
    <location>
        <begin position="1"/>
        <end position="247"/>
    </location>
</feature>
<evidence type="ECO:0000256" key="8">
    <source>
        <dbReference type="ARBA" id="ARBA00048988"/>
    </source>
</evidence>
<dbReference type="GO" id="GO:0005524">
    <property type="term" value="F:ATP binding"/>
    <property type="evidence" value="ECO:0007669"/>
    <property type="project" value="UniProtKB-UniRule"/>
</dbReference>
<comment type="catalytic activity">
    <reaction evidence="6">
        <text>Couples ATP hydrolysis with the unwinding of duplex DNA by translocating in the 3'-5' direction.</text>
        <dbReference type="EC" id="5.6.2.4"/>
    </reaction>
</comment>
<dbReference type="EC" id="5.6.2.4" evidence="7"/>
<evidence type="ECO:0000256" key="3">
    <source>
        <dbReference type="ARBA" id="ARBA00022806"/>
    </source>
</evidence>
<dbReference type="Gene3D" id="1.10.486.10">
    <property type="entry name" value="PCRA, domain 4"/>
    <property type="match status" value="1"/>
</dbReference>
<dbReference type="STRING" id="157652.A0A371GQS5"/>
<evidence type="ECO:0000256" key="7">
    <source>
        <dbReference type="ARBA" id="ARBA00034808"/>
    </source>
</evidence>
<dbReference type="GO" id="GO:0005634">
    <property type="term" value="C:nucleus"/>
    <property type="evidence" value="ECO:0007669"/>
    <property type="project" value="TreeGrafter"/>
</dbReference>
<dbReference type="PANTHER" id="PTHR11070">
    <property type="entry name" value="UVRD / RECB / PCRA DNA HELICASE FAMILY MEMBER"/>
    <property type="match status" value="1"/>
</dbReference>
<keyword evidence="1 9" id="KW-0547">Nucleotide-binding</keyword>